<dbReference type="InterPro" id="IPR002942">
    <property type="entry name" value="S4_RNA-bd"/>
</dbReference>
<proteinExistence type="predicted"/>
<dbReference type="InterPro" id="IPR036986">
    <property type="entry name" value="S4_RNA-bd_sf"/>
</dbReference>
<dbReference type="Gene3D" id="3.10.290.10">
    <property type="entry name" value="RNA-binding S4 domain"/>
    <property type="match status" value="1"/>
</dbReference>
<organism evidence="3 4">
    <name type="scientific">Candidatus Limivivens merdigallinarum</name>
    <dbReference type="NCBI Taxonomy" id="2840859"/>
    <lineage>
        <taxon>Bacteria</taxon>
        <taxon>Bacillati</taxon>
        <taxon>Bacillota</taxon>
        <taxon>Clostridia</taxon>
        <taxon>Lachnospirales</taxon>
        <taxon>Lachnospiraceae</taxon>
        <taxon>Lachnospiraceae incertae sedis</taxon>
        <taxon>Candidatus Limivivens</taxon>
    </lineage>
</organism>
<dbReference type="InterPro" id="IPR012677">
    <property type="entry name" value="Nucleotide-bd_a/b_plait_sf"/>
</dbReference>
<dbReference type="SMART" id="SM00363">
    <property type="entry name" value="S4"/>
    <property type="match status" value="1"/>
</dbReference>
<sequence length="251" mass="28316">MNREEELLKKRLLDLANLADRRGIATFSDFLNLNELNIFHGLQRELSFIQCRPFGGYESAERQMVAFLPDALSYNYHYPIIALKISPLQKKFSDDLSHRDFLGAVLNLGIDRGKIGDILVDEKEGILFCVTSVAGLIEEELTRVRHTTVRVEETSTENLTVTIRTERVTGTVSSLRLDSVISTALKASRSSLVSSIEGGLVFVNGRMVTSNGYTIKDGDLISVRGHGRFRFLRTISQTRKGRYLIELEKYI</sequence>
<reference evidence="3" key="1">
    <citation type="submission" date="2020-10" db="EMBL/GenBank/DDBJ databases">
        <authorList>
            <person name="Gilroy R."/>
        </authorList>
    </citation>
    <scope>NUCLEOTIDE SEQUENCE</scope>
    <source>
        <strain evidence="3">ChiSjej3B21-11622</strain>
    </source>
</reference>
<dbReference type="CDD" id="cd00165">
    <property type="entry name" value="S4"/>
    <property type="match status" value="1"/>
</dbReference>
<name>A0A9D0ZXW9_9FIRM</name>
<evidence type="ECO:0000313" key="3">
    <source>
        <dbReference type="EMBL" id="HIQ97754.1"/>
    </source>
</evidence>
<dbReference type="Gene3D" id="3.30.1370.160">
    <property type="match status" value="1"/>
</dbReference>
<dbReference type="Proteomes" id="UP000886886">
    <property type="component" value="Unassembled WGS sequence"/>
</dbReference>
<dbReference type="InterPro" id="IPR040591">
    <property type="entry name" value="RqcP2_RBD"/>
</dbReference>
<dbReference type="PROSITE" id="PS50889">
    <property type="entry name" value="S4"/>
    <property type="match status" value="1"/>
</dbReference>
<reference evidence="3" key="2">
    <citation type="journal article" date="2021" name="PeerJ">
        <title>Extensive microbial diversity within the chicken gut microbiome revealed by metagenomics and culture.</title>
        <authorList>
            <person name="Gilroy R."/>
            <person name="Ravi A."/>
            <person name="Getino M."/>
            <person name="Pursley I."/>
            <person name="Horton D.L."/>
            <person name="Alikhan N.F."/>
            <person name="Baker D."/>
            <person name="Gharbi K."/>
            <person name="Hall N."/>
            <person name="Watson M."/>
            <person name="Adriaenssens E.M."/>
            <person name="Foster-Nyarko E."/>
            <person name="Jarju S."/>
            <person name="Secka A."/>
            <person name="Antonio M."/>
            <person name="Oren A."/>
            <person name="Chaudhuri R.R."/>
            <person name="La Ragione R."/>
            <person name="Hildebrand F."/>
            <person name="Pallen M.J."/>
        </authorList>
    </citation>
    <scope>NUCLEOTIDE SEQUENCE</scope>
    <source>
        <strain evidence="3">ChiSjej3B21-11622</strain>
    </source>
</reference>
<dbReference type="Pfam" id="PF01479">
    <property type="entry name" value="S4"/>
    <property type="match status" value="1"/>
</dbReference>
<protein>
    <submittedName>
        <fullName evidence="3">RNA-binding protein</fullName>
    </submittedName>
</protein>
<dbReference type="PANTHER" id="PTHR13633:SF3">
    <property type="entry name" value="MITOCHONDRIAL TRANSCRIPTION RESCUE FACTOR 1"/>
    <property type="match status" value="1"/>
</dbReference>
<dbReference type="AlphaFoldDB" id="A0A9D0ZXW9"/>
<dbReference type="Pfam" id="PF17774">
    <property type="entry name" value="YlmH_RBD"/>
    <property type="match status" value="1"/>
</dbReference>
<evidence type="ECO:0000256" key="1">
    <source>
        <dbReference type="PROSITE-ProRule" id="PRU00182"/>
    </source>
</evidence>
<feature type="domain" description="RNA-binding S4" evidence="2">
    <location>
        <begin position="175"/>
        <end position="236"/>
    </location>
</feature>
<evidence type="ECO:0000259" key="2">
    <source>
        <dbReference type="SMART" id="SM00363"/>
    </source>
</evidence>
<dbReference type="EMBL" id="DVFT01000213">
    <property type="protein sequence ID" value="HIQ97754.1"/>
    <property type="molecule type" value="Genomic_DNA"/>
</dbReference>
<dbReference type="Gene3D" id="3.30.70.330">
    <property type="match status" value="1"/>
</dbReference>
<dbReference type="PANTHER" id="PTHR13633">
    <property type="entry name" value="MITOCHONDRIAL TRANSCRIPTION RESCUE FACTOR 1"/>
    <property type="match status" value="1"/>
</dbReference>
<gene>
    <name evidence="3" type="ORF">IAB26_14490</name>
</gene>
<dbReference type="SUPFAM" id="SSF55174">
    <property type="entry name" value="Alpha-L RNA-binding motif"/>
    <property type="match status" value="1"/>
</dbReference>
<keyword evidence="1" id="KW-0694">RNA-binding</keyword>
<comment type="caution">
    <text evidence="3">The sequence shown here is derived from an EMBL/GenBank/DDBJ whole genome shotgun (WGS) entry which is preliminary data.</text>
</comment>
<dbReference type="GO" id="GO:0003723">
    <property type="term" value="F:RNA binding"/>
    <property type="evidence" value="ECO:0007669"/>
    <property type="project" value="UniProtKB-KW"/>
</dbReference>
<accession>A0A9D0ZXW9</accession>
<evidence type="ECO:0000313" key="4">
    <source>
        <dbReference type="Proteomes" id="UP000886886"/>
    </source>
</evidence>